<dbReference type="Proteomes" id="UP000789860">
    <property type="component" value="Unassembled WGS sequence"/>
</dbReference>
<feature type="non-terminal residue" evidence="1">
    <location>
        <position position="1"/>
    </location>
</feature>
<reference evidence="1" key="1">
    <citation type="submission" date="2021-06" db="EMBL/GenBank/DDBJ databases">
        <authorList>
            <person name="Kallberg Y."/>
            <person name="Tangrot J."/>
            <person name="Rosling A."/>
        </authorList>
    </citation>
    <scope>NUCLEOTIDE SEQUENCE</scope>
    <source>
        <strain evidence="1">AU212A</strain>
    </source>
</reference>
<dbReference type="EMBL" id="CAJVPM010018027">
    <property type="protein sequence ID" value="CAG8622877.1"/>
    <property type="molecule type" value="Genomic_DNA"/>
</dbReference>
<keyword evidence="2" id="KW-1185">Reference proteome</keyword>
<evidence type="ECO:0000313" key="2">
    <source>
        <dbReference type="Proteomes" id="UP000789860"/>
    </source>
</evidence>
<evidence type="ECO:0000313" key="1">
    <source>
        <dbReference type="EMBL" id="CAG8622877.1"/>
    </source>
</evidence>
<sequence>RLVTERSIARGFQAYLRVVLDVRRVRNESDRLALEQDLECVSVVLFPLCMFLRALEVFELVDGLSVAAISRVGGGRIGTARANARG</sequence>
<protein>
    <submittedName>
        <fullName evidence="1">9042_t:CDS:1</fullName>
    </submittedName>
</protein>
<proteinExistence type="predicted"/>
<accession>A0ACA9N7D0</accession>
<gene>
    <name evidence="1" type="ORF">SCALOS_LOCUS7709</name>
</gene>
<comment type="caution">
    <text evidence="1">The sequence shown here is derived from an EMBL/GenBank/DDBJ whole genome shotgun (WGS) entry which is preliminary data.</text>
</comment>
<name>A0ACA9N7D0_9GLOM</name>
<organism evidence="1 2">
    <name type="scientific">Scutellospora calospora</name>
    <dbReference type="NCBI Taxonomy" id="85575"/>
    <lineage>
        <taxon>Eukaryota</taxon>
        <taxon>Fungi</taxon>
        <taxon>Fungi incertae sedis</taxon>
        <taxon>Mucoromycota</taxon>
        <taxon>Glomeromycotina</taxon>
        <taxon>Glomeromycetes</taxon>
        <taxon>Diversisporales</taxon>
        <taxon>Gigasporaceae</taxon>
        <taxon>Scutellospora</taxon>
    </lineage>
</organism>